<gene>
    <name evidence="2" type="ORF">AVDCRST_MAG57-1016</name>
</gene>
<feature type="compositionally biased region" description="Basic residues" evidence="1">
    <location>
        <begin position="599"/>
        <end position="623"/>
    </location>
</feature>
<feature type="compositionally biased region" description="Basic residues" evidence="1">
    <location>
        <begin position="566"/>
        <end position="577"/>
    </location>
</feature>
<name>A0A6J4HQF3_9ACTN</name>
<feature type="compositionally biased region" description="Basic and acidic residues" evidence="1">
    <location>
        <begin position="671"/>
        <end position="683"/>
    </location>
</feature>
<feature type="compositionally biased region" description="Basic residues" evidence="1">
    <location>
        <begin position="474"/>
        <end position="483"/>
    </location>
</feature>
<feature type="compositionally biased region" description="Gly residues" evidence="1">
    <location>
        <begin position="697"/>
        <end position="706"/>
    </location>
</feature>
<feature type="compositionally biased region" description="Basic residues" evidence="1">
    <location>
        <begin position="26"/>
        <end position="48"/>
    </location>
</feature>
<keyword evidence="2" id="KW-0560">Oxidoreductase</keyword>
<feature type="region of interest" description="Disordered" evidence="1">
    <location>
        <begin position="400"/>
        <end position="792"/>
    </location>
</feature>
<feature type="compositionally biased region" description="Low complexity" evidence="1">
    <location>
        <begin position="179"/>
        <end position="198"/>
    </location>
</feature>
<feature type="compositionally biased region" description="Low complexity" evidence="1">
    <location>
        <begin position="647"/>
        <end position="657"/>
    </location>
</feature>
<dbReference type="AlphaFoldDB" id="A0A6J4HQF3"/>
<feature type="compositionally biased region" description="Basic residues" evidence="1">
    <location>
        <begin position="516"/>
        <end position="529"/>
    </location>
</feature>
<feature type="non-terminal residue" evidence="2">
    <location>
        <position position="792"/>
    </location>
</feature>
<feature type="compositionally biased region" description="Basic residues" evidence="1">
    <location>
        <begin position="321"/>
        <end position="331"/>
    </location>
</feature>
<accession>A0A6J4HQF3</accession>
<dbReference type="EC" id="1.17.1.4" evidence="2"/>
<feature type="compositionally biased region" description="Basic and acidic residues" evidence="1">
    <location>
        <begin position="767"/>
        <end position="782"/>
    </location>
</feature>
<feature type="compositionally biased region" description="Basic residues" evidence="1">
    <location>
        <begin position="340"/>
        <end position="355"/>
    </location>
</feature>
<sequence length="792" mass="86201">ERPHPHPDRSAVPPERSGRRPGGLRGRGHRRAATRRRPQGAGRVRLRQRPLDGGHALGDDAAQPAPLRPHPLDRHHRGAGHPGRARGAHLRRRAGREGLRPRARRPAGAGSGRRPLPRRAGGAGRRRPSGDRAAGRVPHRRRLRGAGAGHRRPHRARPPALAPAARRHRRGHRAEPGERAPAPRRQPGAAPEDPQGRSGPDRRRRGGRRVRGRHAGPGLPRPGVRPRRPLRGRRRGALRGHPVAARGPAADLLRPRPAAGARAADAGRRGRRLRRARGPLHARARLPAGVAHGPPGEDVLQPRGVLLRSRAPASGDDALRARGHPRRHARLRQGLDLPGRRRLRVQHAGRRRQRRHDGPRPLRGAERARRLLRRVHEQPAVRRDARLRLGADRLRLRVADGQAGRRAGHGPGGAALPQRDGGGLAHPHGTDRRQRGTGRGAAAPAGGHADAGDRGGARPAGHARRGVQHDPRRGRAARRRVRRRLQERGVLRGVRRLLHRPGAAGGRGRRGVRDGAHRRRRGGPGPGHRRTADRPHGAGRRAGHRAPQGHERRLGRVHVGVPADLRHRRRGQGRLRGRPGTGARPRRGADRPDGARPVPGRRHGGVRRRGDRRPAGRRARGRCGRGDRRVAPPAHRARRPGDRAGFRARAVRLLRAPRGGRRGHRAGADQGGRDGVHPGRRQGDQPAGGHRPDPGRHGTGSRAGGDGGDRDHRRQGAEPVVHRLPDPDHPRHAADAHRGARVRRSARALRAARGGGGAEHLLRSGRAGRDPGRDRPAADPRPRPPGAHHQHL</sequence>
<feature type="compositionally biased region" description="Basic residues" evidence="1">
    <location>
        <begin position="137"/>
        <end position="157"/>
    </location>
</feature>
<reference evidence="2" key="1">
    <citation type="submission" date="2020-02" db="EMBL/GenBank/DDBJ databases">
        <authorList>
            <person name="Meier V. D."/>
        </authorList>
    </citation>
    <scope>NUCLEOTIDE SEQUENCE</scope>
    <source>
        <strain evidence="2">AVDCRST_MAG57</strain>
    </source>
</reference>
<organism evidence="2">
    <name type="scientific">uncultured Blastococcus sp</name>
    <dbReference type="NCBI Taxonomy" id="217144"/>
    <lineage>
        <taxon>Bacteria</taxon>
        <taxon>Bacillati</taxon>
        <taxon>Actinomycetota</taxon>
        <taxon>Actinomycetes</taxon>
        <taxon>Geodermatophilales</taxon>
        <taxon>Geodermatophilaceae</taxon>
        <taxon>Blastococcus</taxon>
        <taxon>environmental samples</taxon>
    </lineage>
</organism>
<dbReference type="EMBL" id="CADCTI010000087">
    <property type="protein sequence ID" value="CAA9228238.1"/>
    <property type="molecule type" value="Genomic_DNA"/>
</dbReference>
<dbReference type="GO" id="GO:0004854">
    <property type="term" value="F:xanthine dehydrogenase activity"/>
    <property type="evidence" value="ECO:0007669"/>
    <property type="project" value="UniProtKB-EC"/>
</dbReference>
<proteinExistence type="predicted"/>
<feature type="region of interest" description="Disordered" evidence="1">
    <location>
        <begin position="1"/>
        <end position="240"/>
    </location>
</feature>
<feature type="compositionally biased region" description="Basic residues" evidence="1">
    <location>
        <begin position="202"/>
        <end position="214"/>
    </location>
</feature>
<feature type="compositionally biased region" description="Low complexity" evidence="1">
    <location>
        <begin position="106"/>
        <end position="120"/>
    </location>
</feature>
<evidence type="ECO:0000313" key="2">
    <source>
        <dbReference type="EMBL" id="CAA9228238.1"/>
    </source>
</evidence>
<feature type="compositionally biased region" description="Basic and acidic residues" evidence="1">
    <location>
        <begin position="356"/>
        <end position="374"/>
    </location>
</feature>
<feature type="compositionally biased region" description="Basic residues" evidence="1">
    <location>
        <begin position="73"/>
        <end position="94"/>
    </location>
</feature>
<evidence type="ECO:0000256" key="1">
    <source>
        <dbReference type="SAM" id="MobiDB-lite"/>
    </source>
</evidence>
<feature type="region of interest" description="Disordered" evidence="1">
    <location>
        <begin position="310"/>
        <end position="374"/>
    </location>
</feature>
<feature type="non-terminal residue" evidence="2">
    <location>
        <position position="1"/>
    </location>
</feature>
<feature type="compositionally biased region" description="Basic and acidic residues" evidence="1">
    <location>
        <begin position="707"/>
        <end position="738"/>
    </location>
</feature>
<feature type="compositionally biased region" description="Basic residues" evidence="1">
    <location>
        <begin position="224"/>
        <end position="238"/>
    </location>
</feature>
<protein>
    <submittedName>
        <fullName evidence="2">Xanthine dehydrogenase, molybdenum binding subunit</fullName>
        <ecNumber evidence="2">1.17.1.4</ecNumber>
    </submittedName>
</protein>